<comment type="caution">
    <text evidence="7">The sequence shown here is derived from an EMBL/GenBank/DDBJ whole genome shotgun (WGS) entry which is preliminary data.</text>
</comment>
<dbReference type="SUPFAM" id="SSF46689">
    <property type="entry name" value="Homeodomain-like"/>
    <property type="match status" value="1"/>
</dbReference>
<sequence length="373" mass="43344">MMQTILNQLTYFGFSQGLFFFLIYILSPAKRKNVNPYMAFLIFVLLIGLSGKVLHSMGVWNQNFRLIAFSEFSALLFGSTVYLFTRSVLNKRKISRQDLIHYIPGLAYSLFILVYFMLPSDEISRARAATGEIKRAIFACHAIGVLVNGIYWYLSWKVLQDFYKRIRNEVSYELHTAFIVRFLYVVGACLLIWTILYITSLLGYDMIERNARPYIWGILTLIILFINYYGIISPQVFHFVPDITSKKYAQSKLTVSDMERLKQELDTLMQEKKPYLNSKLLKAEVAQMLGINNPELARLLNENIGMNFFEYVNYYRIKEFINLAKTEKAKQLTFFGLAQEAGFNSKTTFNKSFKKLTGTSPSAYFNQNTYDEN</sequence>
<dbReference type="PROSITE" id="PS01124">
    <property type="entry name" value="HTH_ARAC_FAMILY_2"/>
    <property type="match status" value="1"/>
</dbReference>
<dbReference type="Proteomes" id="UP001597459">
    <property type="component" value="Unassembled WGS sequence"/>
</dbReference>
<keyword evidence="8" id="KW-1185">Reference proteome</keyword>
<keyword evidence="3" id="KW-0804">Transcription</keyword>
<evidence type="ECO:0000256" key="2">
    <source>
        <dbReference type="ARBA" id="ARBA00023125"/>
    </source>
</evidence>
<feature type="domain" description="HTH araC/xylS-type" evidence="6">
    <location>
        <begin position="259"/>
        <end position="367"/>
    </location>
</feature>
<protein>
    <submittedName>
        <fullName evidence="7">Helix-turn-helix domain-containing protein</fullName>
    </submittedName>
</protein>
<feature type="transmembrane region" description="Helical" evidence="5">
    <location>
        <begin position="66"/>
        <end position="84"/>
    </location>
</feature>
<name>A0ABW5NBD4_9FLAO</name>
<evidence type="ECO:0000313" key="7">
    <source>
        <dbReference type="EMBL" id="MFD2592199.1"/>
    </source>
</evidence>
<organism evidence="7 8">
    <name type="scientific">Aquimarina hainanensis</name>
    <dbReference type="NCBI Taxonomy" id="1578017"/>
    <lineage>
        <taxon>Bacteria</taxon>
        <taxon>Pseudomonadati</taxon>
        <taxon>Bacteroidota</taxon>
        <taxon>Flavobacteriia</taxon>
        <taxon>Flavobacteriales</taxon>
        <taxon>Flavobacteriaceae</taxon>
        <taxon>Aquimarina</taxon>
    </lineage>
</organism>
<keyword evidence="2" id="KW-0238">DNA-binding</keyword>
<keyword evidence="5" id="KW-1133">Transmembrane helix</keyword>
<keyword evidence="1" id="KW-0805">Transcription regulation</keyword>
<feature type="coiled-coil region" evidence="4">
    <location>
        <begin position="251"/>
        <end position="278"/>
    </location>
</feature>
<feature type="transmembrane region" description="Helical" evidence="5">
    <location>
        <begin position="174"/>
        <end position="202"/>
    </location>
</feature>
<evidence type="ECO:0000313" key="8">
    <source>
        <dbReference type="Proteomes" id="UP001597459"/>
    </source>
</evidence>
<reference evidence="8" key="1">
    <citation type="journal article" date="2019" name="Int. J. Syst. Evol. Microbiol.">
        <title>The Global Catalogue of Microorganisms (GCM) 10K type strain sequencing project: providing services to taxonomists for standard genome sequencing and annotation.</title>
        <authorList>
            <consortium name="The Broad Institute Genomics Platform"/>
            <consortium name="The Broad Institute Genome Sequencing Center for Infectious Disease"/>
            <person name="Wu L."/>
            <person name="Ma J."/>
        </authorList>
    </citation>
    <scope>NUCLEOTIDE SEQUENCE [LARGE SCALE GENOMIC DNA]</scope>
    <source>
        <strain evidence="8">KCTC 42423</strain>
    </source>
</reference>
<proteinExistence type="predicted"/>
<dbReference type="RefSeq" id="WP_254884066.1">
    <property type="nucleotide sequence ID" value="NZ_JBHULX010000030.1"/>
</dbReference>
<evidence type="ECO:0000256" key="3">
    <source>
        <dbReference type="ARBA" id="ARBA00023163"/>
    </source>
</evidence>
<gene>
    <name evidence="7" type="ORF">ACFSTE_15280</name>
</gene>
<keyword evidence="5" id="KW-0812">Transmembrane</keyword>
<feature type="transmembrane region" description="Helical" evidence="5">
    <location>
        <begin position="37"/>
        <end position="54"/>
    </location>
</feature>
<dbReference type="EMBL" id="JBHULX010000030">
    <property type="protein sequence ID" value="MFD2592199.1"/>
    <property type="molecule type" value="Genomic_DNA"/>
</dbReference>
<feature type="transmembrane region" description="Helical" evidence="5">
    <location>
        <begin position="9"/>
        <end position="25"/>
    </location>
</feature>
<dbReference type="InterPro" id="IPR018060">
    <property type="entry name" value="HTH_AraC"/>
</dbReference>
<evidence type="ECO:0000256" key="4">
    <source>
        <dbReference type="SAM" id="Coils"/>
    </source>
</evidence>
<keyword evidence="5" id="KW-0472">Membrane</keyword>
<keyword evidence="4" id="KW-0175">Coiled coil</keyword>
<evidence type="ECO:0000259" key="6">
    <source>
        <dbReference type="PROSITE" id="PS01124"/>
    </source>
</evidence>
<accession>A0ABW5NBD4</accession>
<evidence type="ECO:0000256" key="1">
    <source>
        <dbReference type="ARBA" id="ARBA00023015"/>
    </source>
</evidence>
<feature type="transmembrane region" description="Helical" evidence="5">
    <location>
        <begin position="214"/>
        <end position="231"/>
    </location>
</feature>
<dbReference type="Gene3D" id="1.10.10.60">
    <property type="entry name" value="Homeodomain-like"/>
    <property type="match status" value="2"/>
</dbReference>
<dbReference type="SMART" id="SM00342">
    <property type="entry name" value="HTH_ARAC"/>
    <property type="match status" value="1"/>
</dbReference>
<evidence type="ECO:0000256" key="5">
    <source>
        <dbReference type="SAM" id="Phobius"/>
    </source>
</evidence>
<feature type="transmembrane region" description="Helical" evidence="5">
    <location>
        <begin position="136"/>
        <end position="154"/>
    </location>
</feature>
<dbReference type="Pfam" id="PF12833">
    <property type="entry name" value="HTH_18"/>
    <property type="match status" value="1"/>
</dbReference>
<feature type="transmembrane region" description="Helical" evidence="5">
    <location>
        <begin position="99"/>
        <end position="116"/>
    </location>
</feature>
<dbReference type="PANTHER" id="PTHR43280">
    <property type="entry name" value="ARAC-FAMILY TRANSCRIPTIONAL REGULATOR"/>
    <property type="match status" value="1"/>
</dbReference>
<dbReference type="PANTHER" id="PTHR43280:SF29">
    <property type="entry name" value="ARAC-FAMILY TRANSCRIPTIONAL REGULATOR"/>
    <property type="match status" value="1"/>
</dbReference>
<dbReference type="InterPro" id="IPR009057">
    <property type="entry name" value="Homeodomain-like_sf"/>
</dbReference>